<feature type="compositionally biased region" description="Polar residues" evidence="1">
    <location>
        <begin position="136"/>
        <end position="150"/>
    </location>
</feature>
<organism evidence="2 3">
    <name type="scientific">Cricetulus griseus</name>
    <name type="common">Chinese hamster</name>
    <name type="synonym">Cricetulus barabensis griseus</name>
    <dbReference type="NCBI Taxonomy" id="10029"/>
    <lineage>
        <taxon>Eukaryota</taxon>
        <taxon>Metazoa</taxon>
        <taxon>Chordata</taxon>
        <taxon>Craniata</taxon>
        <taxon>Vertebrata</taxon>
        <taxon>Euteleostomi</taxon>
        <taxon>Mammalia</taxon>
        <taxon>Eutheria</taxon>
        <taxon>Euarchontoglires</taxon>
        <taxon>Glires</taxon>
        <taxon>Rodentia</taxon>
        <taxon>Myomorpha</taxon>
        <taxon>Muroidea</taxon>
        <taxon>Cricetidae</taxon>
        <taxon>Cricetinae</taxon>
        <taxon>Cricetulus</taxon>
    </lineage>
</organism>
<dbReference type="PANTHER" id="PTHR47610:SF1">
    <property type="entry name" value="TSC22 DOMAIN FAMILY PROTEIN 4"/>
    <property type="match status" value="1"/>
</dbReference>
<gene>
    <name evidence="2" type="primary">Tsc22d4</name>
</gene>
<feature type="region of interest" description="Disordered" evidence="1">
    <location>
        <begin position="104"/>
        <end position="124"/>
    </location>
</feature>
<evidence type="ECO:0000313" key="3">
    <source>
        <dbReference type="Proteomes" id="UP000694386"/>
    </source>
</evidence>
<reference evidence="2" key="1">
    <citation type="submission" date="2025-08" db="UniProtKB">
        <authorList>
            <consortium name="Ensembl"/>
        </authorList>
    </citation>
    <scope>IDENTIFICATION</scope>
</reference>
<sequence length="474" mass="50507">MSGGKKKSSFQITSVTTDYEGPGSPGASDSPASPAPVGPPPRLPNGEPNPDSGGRGTPRNGSPPPGAPASRFRVVKLPQGLGEPYRRGRWTCVDVYERDLEPPNFGRLLEGIRGASGGTGGRSLDSRLELASLGISTSIPQPGLSQSPTSWLRPPPTSPGPQARSFTGGLGQLAGPGKAKVETPPLSASPPQQRPPGPGTGDSAQPLPSLRVDVESGSSAAGTPPLSRRRDGAVPLRMELVGPDESGKVASIDSRPSSPALYFDASLAHKSPDPFGAAAAQSLSLARSMLAISGHLDSDDDSMSEQPKKHPLKGVEKTSMDFGTIKLAKPHKESKVSDLDACPGVLEPCVLATVKERPTMHHESRQSRSLTVVHSVSTLMFSALQSGWRLCRWKSSMSSASVSSRMRTGSALETTEAEMLREVYLVLWVIRKQLRELARRQERRRRRRMRSHASHTSRHSDPVQGLKQDARSPL</sequence>
<feature type="region of interest" description="Disordered" evidence="1">
    <location>
        <begin position="136"/>
        <end position="234"/>
    </location>
</feature>
<accession>A0A8C2LY27</accession>
<dbReference type="Proteomes" id="UP000694386">
    <property type="component" value="Unplaced"/>
</dbReference>
<dbReference type="GO" id="GO:0006970">
    <property type="term" value="P:response to osmotic stress"/>
    <property type="evidence" value="ECO:0007669"/>
    <property type="project" value="Ensembl"/>
</dbReference>
<evidence type="ECO:0000256" key="1">
    <source>
        <dbReference type="SAM" id="MobiDB-lite"/>
    </source>
</evidence>
<protein>
    <recommendedName>
        <fullName evidence="4">TSC22 domain family protein 4</fullName>
    </recommendedName>
</protein>
<dbReference type="PANTHER" id="PTHR47610">
    <property type="entry name" value="TSC22 DOMAIN FAMILY PROTEIN 4"/>
    <property type="match status" value="1"/>
</dbReference>
<dbReference type="GO" id="GO:0005634">
    <property type="term" value="C:nucleus"/>
    <property type="evidence" value="ECO:0007669"/>
    <property type="project" value="Ensembl"/>
</dbReference>
<feature type="compositionally biased region" description="Low complexity" evidence="1">
    <location>
        <begin position="21"/>
        <end position="32"/>
    </location>
</feature>
<evidence type="ECO:0000313" key="2">
    <source>
        <dbReference type="Ensembl" id="ENSCGRP00001011408.1"/>
    </source>
</evidence>
<dbReference type="Pfam" id="PF15775">
    <property type="entry name" value="DUF4703"/>
    <property type="match status" value="1"/>
</dbReference>
<dbReference type="AlphaFoldDB" id="A0A8C2LY27"/>
<proteinExistence type="predicted"/>
<feature type="compositionally biased region" description="Pro residues" evidence="1">
    <location>
        <begin position="33"/>
        <end position="43"/>
    </location>
</feature>
<name>A0A8C2LY27_CRIGR</name>
<dbReference type="GO" id="GO:0005737">
    <property type="term" value="C:cytoplasm"/>
    <property type="evidence" value="ECO:0007669"/>
    <property type="project" value="Ensembl"/>
</dbReference>
<feature type="compositionally biased region" description="Basic residues" evidence="1">
    <location>
        <begin position="441"/>
        <end position="457"/>
    </location>
</feature>
<reference evidence="2" key="2">
    <citation type="submission" date="2025-09" db="UniProtKB">
        <authorList>
            <consortium name="Ensembl"/>
        </authorList>
    </citation>
    <scope>IDENTIFICATION</scope>
</reference>
<feature type="region of interest" description="Disordered" evidence="1">
    <location>
        <begin position="1"/>
        <end position="83"/>
    </location>
</feature>
<dbReference type="InterPro" id="IPR031534">
    <property type="entry name" value="SPACDR"/>
</dbReference>
<evidence type="ECO:0008006" key="4">
    <source>
        <dbReference type="Google" id="ProtNLM"/>
    </source>
</evidence>
<dbReference type="Ensembl" id="ENSCGRT00001015640.1">
    <property type="protein sequence ID" value="ENSCGRP00001011408.1"/>
    <property type="gene ID" value="ENSCGRG00001013054.1"/>
</dbReference>
<feature type="region of interest" description="Disordered" evidence="1">
    <location>
        <begin position="441"/>
        <end position="474"/>
    </location>
</feature>
<dbReference type="InterPro" id="IPR042553">
    <property type="entry name" value="TSC22D4"/>
</dbReference>